<accession>A0ABV7NI19</accession>
<dbReference type="InterPro" id="IPR008283">
    <property type="entry name" value="Peptidase_M17_N"/>
</dbReference>
<proteinExistence type="predicted"/>
<comment type="caution">
    <text evidence="2">The sequence shown here is derived from an EMBL/GenBank/DDBJ whole genome shotgun (WGS) entry which is preliminary data.</text>
</comment>
<keyword evidence="3" id="KW-1185">Reference proteome</keyword>
<evidence type="ECO:0000313" key="3">
    <source>
        <dbReference type="Proteomes" id="UP001595681"/>
    </source>
</evidence>
<gene>
    <name evidence="2" type="ORF">ACFOKF_17465</name>
</gene>
<feature type="domain" description="Peptidase M17 leucyl aminopeptidase N-terminal" evidence="1">
    <location>
        <begin position="49"/>
        <end position="150"/>
    </location>
</feature>
<sequence length="196" mass="20487">MEGTDARDLGVYRGLRFRAGQVDPVTVDADLLIVGMPGIVGKAAPIMENSTLDRALQGALSRLRAGGLFDGAFGETLVLARPPAPVRCASLLIVGMGDGAAIGPAQLGLLAGVAMRVALQLDCCSVACLLGFPAPEGPTDRIDQAARAMMAGVLRAMDAHPDPARFVGMQWLFDLRAADAKRADPASAHILHHWPD</sequence>
<protein>
    <submittedName>
        <fullName evidence="2">M17 family peptidase N-terminal domain-containing protein</fullName>
    </submittedName>
</protein>
<dbReference type="SUPFAM" id="SSF52949">
    <property type="entry name" value="Macro domain-like"/>
    <property type="match status" value="1"/>
</dbReference>
<evidence type="ECO:0000313" key="2">
    <source>
        <dbReference type="EMBL" id="MFC3442965.1"/>
    </source>
</evidence>
<dbReference type="EMBL" id="JBHRVU010000004">
    <property type="protein sequence ID" value="MFC3442965.1"/>
    <property type="molecule type" value="Genomic_DNA"/>
</dbReference>
<dbReference type="InterPro" id="IPR043472">
    <property type="entry name" value="Macro_dom-like"/>
</dbReference>
<dbReference type="Proteomes" id="UP001595681">
    <property type="component" value="Unassembled WGS sequence"/>
</dbReference>
<name>A0ABV7NI19_9SPHN</name>
<dbReference type="Pfam" id="PF02789">
    <property type="entry name" value="Peptidase_M17_N"/>
    <property type="match status" value="1"/>
</dbReference>
<organism evidence="2 3">
    <name type="scientific">Sphingobium rhizovicinum</name>
    <dbReference type="NCBI Taxonomy" id="432308"/>
    <lineage>
        <taxon>Bacteria</taxon>
        <taxon>Pseudomonadati</taxon>
        <taxon>Pseudomonadota</taxon>
        <taxon>Alphaproteobacteria</taxon>
        <taxon>Sphingomonadales</taxon>
        <taxon>Sphingomonadaceae</taxon>
        <taxon>Sphingobium</taxon>
    </lineage>
</organism>
<evidence type="ECO:0000259" key="1">
    <source>
        <dbReference type="Pfam" id="PF02789"/>
    </source>
</evidence>
<dbReference type="Gene3D" id="3.40.220.10">
    <property type="entry name" value="Leucine Aminopeptidase, subunit E, domain 1"/>
    <property type="match status" value="1"/>
</dbReference>
<reference evidence="3" key="1">
    <citation type="journal article" date="2019" name="Int. J. Syst. Evol. Microbiol.">
        <title>The Global Catalogue of Microorganisms (GCM) 10K type strain sequencing project: providing services to taxonomists for standard genome sequencing and annotation.</title>
        <authorList>
            <consortium name="The Broad Institute Genomics Platform"/>
            <consortium name="The Broad Institute Genome Sequencing Center for Infectious Disease"/>
            <person name="Wu L."/>
            <person name="Ma J."/>
        </authorList>
    </citation>
    <scope>NUCLEOTIDE SEQUENCE [LARGE SCALE GENOMIC DNA]</scope>
    <source>
        <strain evidence="3">CCM 7491</strain>
    </source>
</reference>
<dbReference type="RefSeq" id="WP_380797278.1">
    <property type="nucleotide sequence ID" value="NZ_JBHRVU010000004.1"/>
</dbReference>